<evidence type="ECO:0000256" key="4">
    <source>
        <dbReference type="ARBA" id="ARBA00022801"/>
    </source>
</evidence>
<dbReference type="OrthoDB" id="9813074at2"/>
<dbReference type="InterPro" id="IPR050925">
    <property type="entry name" value="Rhomboid_protease_S54"/>
</dbReference>
<dbReference type="SUPFAM" id="SSF144091">
    <property type="entry name" value="Rhomboid-like"/>
    <property type="match status" value="1"/>
</dbReference>
<dbReference type="EMBL" id="CP015440">
    <property type="protein sequence ID" value="ANB62364.1"/>
    <property type="molecule type" value="Genomic_DNA"/>
</dbReference>
<evidence type="ECO:0000256" key="3">
    <source>
        <dbReference type="ARBA" id="ARBA00022692"/>
    </source>
</evidence>
<keyword evidence="9" id="KW-0614">Plasmid</keyword>
<name>A0A167TU72_9BACL</name>
<organism evidence="9 10">
    <name type="scientific">Anoxybacteroides amylolyticum</name>
    <dbReference type="NCBI Taxonomy" id="294699"/>
    <lineage>
        <taxon>Bacteria</taxon>
        <taxon>Bacillati</taxon>
        <taxon>Bacillota</taxon>
        <taxon>Bacilli</taxon>
        <taxon>Bacillales</taxon>
        <taxon>Anoxybacillaceae</taxon>
        <taxon>Anoxybacteroides</taxon>
    </lineage>
</organism>
<keyword evidence="4" id="KW-0378">Hydrolase</keyword>
<keyword evidence="6 7" id="KW-0472">Membrane</keyword>
<feature type="transmembrane region" description="Helical" evidence="7">
    <location>
        <begin position="125"/>
        <end position="142"/>
    </location>
</feature>
<sequence length="196" mass="21490">MFIRTESPLTFIRSYPIVSIIVAVNLVVFLFTVIPHPLADRFLDTFVGFNAAIAKGEYWRLATSLFLHAQFGHVVANSFSLLLFGPALEKTIGKKLFLVTYVGSGILANVATFCFAPIIYSHLGASGAIFGILGVYSYLALFHPQLVHRENARIVFGALVAGFAMTFTFPHMNTIAHLFGFFSGAILAPFVVVRLN</sequence>
<keyword evidence="3 7" id="KW-0812">Transmembrane</keyword>
<dbReference type="GO" id="GO:0016020">
    <property type="term" value="C:membrane"/>
    <property type="evidence" value="ECO:0007669"/>
    <property type="project" value="UniProtKB-SubCell"/>
</dbReference>
<evidence type="ECO:0000256" key="5">
    <source>
        <dbReference type="ARBA" id="ARBA00022989"/>
    </source>
</evidence>
<reference evidence="9 10" key="1">
    <citation type="journal article" date="2006" name="Syst. Appl. Microbiol.">
        <title>Anoxybacillus amylolyticus sp. nov., a thermophilic amylase producing bacterium isolated from Mount Rittmann (Antarctica).</title>
        <authorList>
            <person name="Poli A."/>
            <person name="Esposito E."/>
            <person name="Lama L."/>
            <person name="Orlando P."/>
            <person name="Nicolaus G."/>
            <person name="de Appolonia F."/>
            <person name="Gambacorta A."/>
            <person name="Nicolaus B."/>
        </authorList>
    </citation>
    <scope>NUCLEOTIDE SEQUENCE [LARGE SCALE GENOMIC DNA]</scope>
    <source>
        <strain evidence="9 10">DSM 15939</strain>
        <plasmid evidence="10">Plasmid pdsm15939_2</plasmid>
    </source>
</reference>
<dbReference type="KEGG" id="aamy:GFC30_3323"/>
<geneLocation type="plasmid" evidence="10">
    <name>pdsm15939_2</name>
</geneLocation>
<dbReference type="GO" id="GO:0004252">
    <property type="term" value="F:serine-type endopeptidase activity"/>
    <property type="evidence" value="ECO:0007669"/>
    <property type="project" value="InterPro"/>
</dbReference>
<evidence type="ECO:0000256" key="7">
    <source>
        <dbReference type="SAM" id="Phobius"/>
    </source>
</evidence>
<dbReference type="PANTHER" id="PTHR43731:SF14">
    <property type="entry name" value="PRESENILIN-ASSOCIATED RHOMBOID-LIKE PROTEIN, MITOCHONDRIAL"/>
    <property type="match status" value="1"/>
</dbReference>
<evidence type="ECO:0000259" key="8">
    <source>
        <dbReference type="Pfam" id="PF01694"/>
    </source>
</evidence>
<feature type="transmembrane region" description="Helical" evidence="7">
    <location>
        <begin position="178"/>
        <end position="195"/>
    </location>
</feature>
<dbReference type="Proteomes" id="UP000076865">
    <property type="component" value="Plasmid pDSM15939_2"/>
</dbReference>
<dbReference type="Gene3D" id="1.20.1540.10">
    <property type="entry name" value="Rhomboid-like"/>
    <property type="match status" value="1"/>
</dbReference>
<protein>
    <submittedName>
        <fullName evidence="9">Rhomboid family protein</fullName>
    </submittedName>
</protein>
<feature type="transmembrane region" description="Helical" evidence="7">
    <location>
        <begin position="12"/>
        <end position="34"/>
    </location>
</feature>
<comment type="similarity">
    <text evidence="2">Belongs to the peptidase S54 family.</text>
</comment>
<evidence type="ECO:0000313" key="10">
    <source>
        <dbReference type="Proteomes" id="UP000076865"/>
    </source>
</evidence>
<comment type="subcellular location">
    <subcellularLocation>
        <location evidence="1">Membrane</location>
        <topology evidence="1">Multi-pass membrane protein</topology>
    </subcellularLocation>
</comment>
<evidence type="ECO:0000256" key="6">
    <source>
        <dbReference type="ARBA" id="ARBA00023136"/>
    </source>
</evidence>
<dbReference type="RefSeq" id="WP_066328116.1">
    <property type="nucleotide sequence ID" value="NZ_CP015440.1"/>
</dbReference>
<evidence type="ECO:0000256" key="1">
    <source>
        <dbReference type="ARBA" id="ARBA00004141"/>
    </source>
</evidence>
<dbReference type="PANTHER" id="PTHR43731">
    <property type="entry name" value="RHOMBOID PROTEASE"/>
    <property type="match status" value="1"/>
</dbReference>
<dbReference type="InterPro" id="IPR022764">
    <property type="entry name" value="Peptidase_S54_rhomboid_dom"/>
</dbReference>
<feature type="transmembrane region" description="Helical" evidence="7">
    <location>
        <begin position="154"/>
        <end position="172"/>
    </location>
</feature>
<dbReference type="PATRIC" id="fig|294699.3.peg.3416"/>
<evidence type="ECO:0000256" key="2">
    <source>
        <dbReference type="ARBA" id="ARBA00009045"/>
    </source>
</evidence>
<feature type="domain" description="Peptidase S54 rhomboid" evidence="8">
    <location>
        <begin position="56"/>
        <end position="191"/>
    </location>
</feature>
<proteinExistence type="inferred from homology"/>
<feature type="transmembrane region" description="Helical" evidence="7">
    <location>
        <begin position="65"/>
        <end position="84"/>
    </location>
</feature>
<evidence type="ECO:0000313" key="9">
    <source>
        <dbReference type="EMBL" id="ANB62364.1"/>
    </source>
</evidence>
<dbReference type="AlphaFoldDB" id="A0A167TU72"/>
<dbReference type="InterPro" id="IPR035952">
    <property type="entry name" value="Rhomboid-like_sf"/>
</dbReference>
<accession>A0A167TU72</accession>
<keyword evidence="10" id="KW-1185">Reference proteome</keyword>
<gene>
    <name evidence="9" type="ORF">GFC30_3323</name>
</gene>
<dbReference type="Pfam" id="PF01694">
    <property type="entry name" value="Rhomboid"/>
    <property type="match status" value="1"/>
</dbReference>
<keyword evidence="5 7" id="KW-1133">Transmembrane helix</keyword>
<feature type="transmembrane region" description="Helical" evidence="7">
    <location>
        <begin position="96"/>
        <end position="119"/>
    </location>
</feature>